<sequence length="251" mass="26894">MIRTRALARSFRSGKHTVEAVRGVDLDVAEGELVALLGPNGAGKTTLLRMLTTLLPPTAGAATVAGYDVRTDAARVRARIGVVGQGHGLGESQRARDELLTQARLYGVGRREARARADELLEMLELTGVADRGTPSLSGGQKRRLDIALGLVHRPRMLFLDEPSTGLDPQSRANLWGHVARLRAEHGTTVLVTTHYLDEADGHAERAVVVDHGTVIADGTPDALKGQVPGDRVTLDDVFLNLTGRSLREGE</sequence>
<proteinExistence type="predicted"/>
<keyword evidence="5" id="KW-0046">Antibiotic resistance</keyword>
<evidence type="ECO:0000256" key="4">
    <source>
        <dbReference type="ARBA" id="ARBA00022840"/>
    </source>
</evidence>
<dbReference type="PROSITE" id="PS50893">
    <property type="entry name" value="ABC_TRANSPORTER_2"/>
    <property type="match status" value="1"/>
</dbReference>
<evidence type="ECO:0000256" key="2">
    <source>
        <dbReference type="ARBA" id="ARBA00022448"/>
    </source>
</evidence>
<evidence type="ECO:0000259" key="6">
    <source>
        <dbReference type="PROSITE" id="PS50893"/>
    </source>
</evidence>
<keyword evidence="4 7" id="KW-0067">ATP-binding</keyword>
<dbReference type="InterPro" id="IPR017871">
    <property type="entry name" value="ABC_transporter-like_CS"/>
</dbReference>
<dbReference type="InterPro" id="IPR050763">
    <property type="entry name" value="ABC_transporter_ATP-binding"/>
</dbReference>
<reference evidence="7 8" key="1">
    <citation type="submission" date="2020-09" db="EMBL/GenBank/DDBJ databases">
        <title>Diversity and distribution of actinomycetes associated with coral in the coast of Hainan.</title>
        <authorList>
            <person name="Li F."/>
        </authorList>
    </citation>
    <scope>NUCLEOTIDE SEQUENCE [LARGE SCALE GENOMIC DNA]</scope>
    <source>
        <strain evidence="7 8">HNM0947</strain>
    </source>
</reference>
<keyword evidence="8" id="KW-1185">Reference proteome</keyword>
<comment type="subcellular location">
    <subcellularLocation>
        <location evidence="1">Cell membrane</location>
        <topology evidence="1">Peripheral membrane protein</topology>
    </subcellularLocation>
</comment>
<name>A0ABR9PEM5_9ACTN</name>
<comment type="caution">
    <text evidence="7">The sequence shown here is derived from an EMBL/GenBank/DDBJ whole genome shotgun (WGS) entry which is preliminary data.</text>
</comment>
<dbReference type="Gene3D" id="3.40.50.300">
    <property type="entry name" value="P-loop containing nucleotide triphosphate hydrolases"/>
    <property type="match status" value="1"/>
</dbReference>
<dbReference type="PANTHER" id="PTHR42711">
    <property type="entry name" value="ABC TRANSPORTER ATP-BINDING PROTEIN"/>
    <property type="match status" value="1"/>
</dbReference>
<feature type="domain" description="ABC transporter" evidence="6">
    <location>
        <begin position="2"/>
        <end position="237"/>
    </location>
</feature>
<dbReference type="InterPro" id="IPR003439">
    <property type="entry name" value="ABC_transporter-like_ATP-bd"/>
</dbReference>
<gene>
    <name evidence="7" type="ORF">IDM40_26830</name>
</gene>
<evidence type="ECO:0000256" key="3">
    <source>
        <dbReference type="ARBA" id="ARBA00022741"/>
    </source>
</evidence>
<accession>A0ABR9PEM5</accession>
<dbReference type="EMBL" id="JADBGI010000039">
    <property type="protein sequence ID" value="MBE3002287.1"/>
    <property type="molecule type" value="Genomic_DNA"/>
</dbReference>
<protein>
    <submittedName>
        <fullName evidence="7">ATP-binding cassette domain-containing protein</fullName>
    </submittedName>
</protein>
<dbReference type="Proteomes" id="UP000806528">
    <property type="component" value="Unassembled WGS sequence"/>
</dbReference>
<evidence type="ECO:0000256" key="5">
    <source>
        <dbReference type="ARBA" id="ARBA00023251"/>
    </source>
</evidence>
<dbReference type="PANTHER" id="PTHR42711:SF19">
    <property type="entry name" value="DOXORUBICIN RESISTANCE ATP-BINDING PROTEIN DRRA"/>
    <property type="match status" value="1"/>
</dbReference>
<keyword evidence="2" id="KW-0813">Transport</keyword>
<dbReference type="SUPFAM" id="SSF52540">
    <property type="entry name" value="P-loop containing nucleoside triphosphate hydrolases"/>
    <property type="match status" value="1"/>
</dbReference>
<evidence type="ECO:0000313" key="7">
    <source>
        <dbReference type="EMBL" id="MBE3002287.1"/>
    </source>
</evidence>
<dbReference type="Pfam" id="PF00005">
    <property type="entry name" value="ABC_tran"/>
    <property type="match status" value="1"/>
</dbReference>
<dbReference type="PROSITE" id="PS00211">
    <property type="entry name" value="ABC_TRANSPORTER_1"/>
    <property type="match status" value="1"/>
</dbReference>
<dbReference type="InterPro" id="IPR027417">
    <property type="entry name" value="P-loop_NTPase"/>
</dbReference>
<dbReference type="InterPro" id="IPR003593">
    <property type="entry name" value="AAA+_ATPase"/>
</dbReference>
<dbReference type="GO" id="GO:0005524">
    <property type="term" value="F:ATP binding"/>
    <property type="evidence" value="ECO:0007669"/>
    <property type="project" value="UniProtKB-KW"/>
</dbReference>
<keyword evidence="3" id="KW-0547">Nucleotide-binding</keyword>
<evidence type="ECO:0000256" key="1">
    <source>
        <dbReference type="ARBA" id="ARBA00004202"/>
    </source>
</evidence>
<dbReference type="SMART" id="SM00382">
    <property type="entry name" value="AAA"/>
    <property type="match status" value="1"/>
</dbReference>
<evidence type="ECO:0000313" key="8">
    <source>
        <dbReference type="Proteomes" id="UP000806528"/>
    </source>
</evidence>
<organism evidence="7 8">
    <name type="scientific">Nocardiopsis coralli</name>
    <dbReference type="NCBI Taxonomy" id="2772213"/>
    <lineage>
        <taxon>Bacteria</taxon>
        <taxon>Bacillati</taxon>
        <taxon>Actinomycetota</taxon>
        <taxon>Actinomycetes</taxon>
        <taxon>Streptosporangiales</taxon>
        <taxon>Nocardiopsidaceae</taxon>
        <taxon>Nocardiopsis</taxon>
    </lineage>
</organism>